<organism evidence="10 11">
    <name type="scientific">Porphyridium purpureum</name>
    <name type="common">Red alga</name>
    <name type="synonym">Porphyridium cruentum</name>
    <dbReference type="NCBI Taxonomy" id="35688"/>
    <lineage>
        <taxon>Eukaryota</taxon>
        <taxon>Rhodophyta</taxon>
        <taxon>Bangiophyceae</taxon>
        <taxon>Porphyridiales</taxon>
        <taxon>Porphyridiaceae</taxon>
        <taxon>Porphyridium</taxon>
    </lineage>
</organism>
<comment type="similarity">
    <text evidence="1 4 8">Belongs to the Glu/Leu/Phe/Val dehydrogenases family.</text>
</comment>
<dbReference type="InterPro" id="IPR050724">
    <property type="entry name" value="Glu_Leu_Phe_Val_DH"/>
</dbReference>
<dbReference type="Pfam" id="PF00208">
    <property type="entry name" value="ELFV_dehydrog"/>
    <property type="match status" value="1"/>
</dbReference>
<dbReference type="FunFam" id="3.40.50.10860:FF:000002">
    <property type="entry name" value="Glutamate dehydrogenase"/>
    <property type="match status" value="1"/>
</dbReference>
<comment type="caution">
    <text evidence="10">The sequence shown here is derived from an EMBL/GenBank/DDBJ whole genome shotgun (WGS) entry which is preliminary data.</text>
</comment>
<dbReference type="SMART" id="SM00839">
    <property type="entry name" value="ELFV_dehydrog"/>
    <property type="match status" value="1"/>
</dbReference>
<feature type="binding site" evidence="6">
    <location>
        <position position="140"/>
    </location>
    <ligand>
        <name>substrate</name>
    </ligand>
</feature>
<accession>A0A5J4Z9S7</accession>
<dbReference type="InterPro" id="IPR014362">
    <property type="entry name" value="Glu_DH"/>
</dbReference>
<dbReference type="SUPFAM" id="SSF53223">
    <property type="entry name" value="Aminoacid dehydrogenase-like, N-terminal domain"/>
    <property type="match status" value="1"/>
</dbReference>
<protein>
    <recommendedName>
        <fullName evidence="4">Glutamate dehydrogenase</fullName>
    </recommendedName>
</protein>
<dbReference type="InterPro" id="IPR006095">
    <property type="entry name" value="Glu/Leu/Phe/Val/Trp_DH"/>
</dbReference>
<gene>
    <name evidence="10" type="ORF">FVE85_7465</name>
</gene>
<dbReference type="PANTHER" id="PTHR43571">
    <property type="entry name" value="NADP-SPECIFIC GLUTAMATE DEHYDROGENASE 1-RELATED"/>
    <property type="match status" value="1"/>
</dbReference>
<feature type="binding site" evidence="6">
    <location>
        <position position="290"/>
    </location>
    <ligand>
        <name>NAD(+)</name>
        <dbReference type="ChEBI" id="CHEBI:57540"/>
    </ligand>
</feature>
<feature type="binding site" evidence="6">
    <location>
        <position position="259"/>
    </location>
    <ligand>
        <name>NAD(+)</name>
        <dbReference type="ChEBI" id="CHEBI:57540"/>
    </ligand>
</feature>
<dbReference type="Gene3D" id="3.40.50.720">
    <property type="entry name" value="NAD(P)-binding Rossmann-like Domain"/>
    <property type="match status" value="1"/>
</dbReference>
<dbReference type="GO" id="GO:0005829">
    <property type="term" value="C:cytosol"/>
    <property type="evidence" value="ECO:0007669"/>
    <property type="project" value="TreeGrafter"/>
</dbReference>
<dbReference type="InterPro" id="IPR033524">
    <property type="entry name" value="Glu/Leu/Phe/Val_DH_AS"/>
</dbReference>
<dbReference type="PROSITE" id="PS00074">
    <property type="entry name" value="GLFV_DEHYDROGENASE"/>
    <property type="match status" value="1"/>
</dbReference>
<dbReference type="InterPro" id="IPR036291">
    <property type="entry name" value="NAD(P)-bd_dom_sf"/>
</dbReference>
<evidence type="ECO:0000256" key="3">
    <source>
        <dbReference type="ARBA" id="ARBA00023002"/>
    </source>
</evidence>
<evidence type="ECO:0000256" key="5">
    <source>
        <dbReference type="PIRSR" id="PIRSR000185-1"/>
    </source>
</evidence>
<dbReference type="PRINTS" id="PR00082">
    <property type="entry name" value="GLFDHDRGNASE"/>
</dbReference>
<evidence type="ECO:0000256" key="6">
    <source>
        <dbReference type="PIRSR" id="PIRSR000185-2"/>
    </source>
</evidence>
<dbReference type="SUPFAM" id="SSF51735">
    <property type="entry name" value="NAD(P)-binding Rossmann-fold domains"/>
    <property type="match status" value="1"/>
</dbReference>
<dbReference type="Gene3D" id="3.40.50.10860">
    <property type="entry name" value="Leucine Dehydrogenase, chain A, domain 1"/>
    <property type="match status" value="1"/>
</dbReference>
<evidence type="ECO:0000259" key="9">
    <source>
        <dbReference type="SMART" id="SM00839"/>
    </source>
</evidence>
<feature type="active site" description="Proton donor" evidence="5">
    <location>
        <position position="176"/>
    </location>
</feature>
<proteinExistence type="inferred from homology"/>
<feature type="binding site" evidence="6">
    <location>
        <position position="164"/>
    </location>
    <ligand>
        <name>substrate</name>
    </ligand>
</feature>
<dbReference type="PANTHER" id="PTHR43571:SF1">
    <property type="entry name" value="NADP-SPECIFIC GLUTAMATE DEHYDROGENASE 1-RELATED"/>
    <property type="match status" value="1"/>
</dbReference>
<dbReference type="OMA" id="GNIWEIP"/>
<dbReference type="NCBIfam" id="NF006929">
    <property type="entry name" value="PRK09414.1"/>
    <property type="match status" value="1"/>
</dbReference>
<sequence>MGEMASSWMMGAAQLRRVAVSGWNARWAPNAARGWPLAPMGAGVLHAKGMATMGPAVTAALEGVVKRDPDQPEFHQAVREVLETISPVFDRHPAMAELLPLITEPERVIQFRVPWRDRNGNLQVNRGYRVQMNSALGPYKGGLRFHPSVNLSILKFLAFEQVFKNSLTTLPMGGGKGGANFDPKGKSDLEVMAFCQSFMTELSRHIGQFTDVPAGDIGVGGREIGFMFGQYKKVRNEFVGVLTGKGIEYGGSLIRPEATGYGLVYFVQEMLATKSSSLKGKTVLVSGSGNVAQYATEKVTQLGGKVVTLSDSSGFIYDKDGIDAEKLAFVMDLKNVKRGRIEEYAKKYRSATFEAKDASKAHNPLWAVKADVALPCATQNEVMEEDAKNLVAGGVQVVGEGANMPCSIQATNTLLANKVLFAPGKASNAGGVACSGLEMSQNSLRLSWTREDVDSRLHNIMKEIHHAAYSTAEEYGAPGNYVVGSNIAGFLKVARAMNQQGA</sequence>
<evidence type="ECO:0000313" key="10">
    <source>
        <dbReference type="EMBL" id="KAA8499880.1"/>
    </source>
</evidence>
<dbReference type="FunFam" id="1.10.285.10:FF:000001">
    <property type="entry name" value="Glutamate dehydrogenase"/>
    <property type="match status" value="1"/>
</dbReference>
<reference evidence="11" key="1">
    <citation type="journal article" date="2019" name="Nat. Commun.">
        <title>Expansion of phycobilisome linker gene families in mesophilic red algae.</title>
        <authorList>
            <person name="Lee J."/>
            <person name="Kim D."/>
            <person name="Bhattacharya D."/>
            <person name="Yoon H.S."/>
        </authorList>
    </citation>
    <scope>NUCLEOTIDE SEQUENCE [LARGE SCALE GENOMIC DNA]</scope>
    <source>
        <strain evidence="11">CCMP 1328</strain>
    </source>
</reference>
<evidence type="ECO:0000256" key="1">
    <source>
        <dbReference type="ARBA" id="ARBA00006382"/>
    </source>
</evidence>
<feature type="binding site" evidence="6">
    <location>
        <position position="435"/>
    </location>
    <ligand>
        <name>substrate</name>
    </ligand>
</feature>
<dbReference type="InterPro" id="IPR033922">
    <property type="entry name" value="NAD_bind_Glu_DH"/>
</dbReference>
<feature type="domain" description="Glutamate/phenylalanine/leucine/valine/L-tryptophan dehydrogenase C-terminal" evidence="9">
    <location>
        <begin position="252"/>
        <end position="501"/>
    </location>
</feature>
<evidence type="ECO:0000256" key="7">
    <source>
        <dbReference type="PIRSR" id="PIRSR000185-3"/>
    </source>
</evidence>
<dbReference type="InterPro" id="IPR006097">
    <property type="entry name" value="Glu/Leu/Phe/Val/Trp_DH_dimer"/>
</dbReference>
<evidence type="ECO:0000256" key="4">
    <source>
        <dbReference type="PIRNR" id="PIRNR000185"/>
    </source>
</evidence>
<dbReference type="Pfam" id="PF02812">
    <property type="entry name" value="ELFV_dehydrog_N"/>
    <property type="match status" value="1"/>
</dbReference>
<dbReference type="InterPro" id="IPR006096">
    <property type="entry name" value="Glu/Leu/Phe/Val/Trp_DH_C"/>
</dbReference>
<keyword evidence="6" id="KW-0520">NAD</keyword>
<feature type="binding site" evidence="6">
    <location>
        <position position="161"/>
    </location>
    <ligand>
        <name>substrate</name>
    </ligand>
</feature>
<dbReference type="FunFam" id="3.40.50.720:FF:000030">
    <property type="entry name" value="Glutamate dehydrogenase"/>
    <property type="match status" value="1"/>
</dbReference>
<dbReference type="EMBL" id="VRMN01000001">
    <property type="protein sequence ID" value="KAA8499880.1"/>
    <property type="molecule type" value="Genomic_DNA"/>
</dbReference>
<feature type="site" description="Important for catalysis" evidence="7">
    <location>
        <position position="216"/>
    </location>
</feature>
<feature type="binding site" evidence="6">
    <location>
        <position position="215"/>
    </location>
    <ligand>
        <name>substrate</name>
    </ligand>
</feature>
<dbReference type="Gene3D" id="1.10.285.10">
    <property type="entry name" value="Glutamate Dehydrogenase, chain A, domain 3"/>
    <property type="match status" value="2"/>
</dbReference>
<comment type="subunit">
    <text evidence="2">Homohexamer.</text>
</comment>
<dbReference type="Proteomes" id="UP000324585">
    <property type="component" value="Unassembled WGS sequence"/>
</dbReference>
<dbReference type="GO" id="GO:0000166">
    <property type="term" value="F:nucleotide binding"/>
    <property type="evidence" value="ECO:0007669"/>
    <property type="project" value="UniProtKB-KW"/>
</dbReference>
<dbReference type="GO" id="GO:0006537">
    <property type="term" value="P:glutamate biosynthetic process"/>
    <property type="evidence" value="ECO:0007669"/>
    <property type="project" value="TreeGrafter"/>
</dbReference>
<dbReference type="CDD" id="cd05313">
    <property type="entry name" value="NAD_bind_2_Glu_DH"/>
    <property type="match status" value="1"/>
</dbReference>
<dbReference type="InterPro" id="IPR046346">
    <property type="entry name" value="Aminoacid_DH-like_N_sf"/>
</dbReference>
<name>A0A5J4Z9S7_PORPP</name>
<dbReference type="GO" id="GO:0004354">
    <property type="term" value="F:glutamate dehydrogenase (NADP+) activity"/>
    <property type="evidence" value="ECO:0007669"/>
    <property type="project" value="TreeGrafter"/>
</dbReference>
<dbReference type="OrthoDB" id="6718861at2759"/>
<keyword evidence="6" id="KW-0547">Nucleotide-binding</keyword>
<evidence type="ECO:0000313" key="11">
    <source>
        <dbReference type="Proteomes" id="UP000324585"/>
    </source>
</evidence>
<dbReference type="PIRSF" id="PIRSF000185">
    <property type="entry name" value="Glu_DH"/>
    <property type="match status" value="1"/>
</dbReference>
<evidence type="ECO:0000256" key="8">
    <source>
        <dbReference type="RuleBase" id="RU004417"/>
    </source>
</evidence>
<keyword evidence="3 4" id="KW-0560">Oxidoreductase</keyword>
<keyword evidence="11" id="KW-1185">Reference proteome</keyword>
<evidence type="ECO:0000256" key="2">
    <source>
        <dbReference type="ARBA" id="ARBA00011643"/>
    </source>
</evidence>
<dbReference type="AlphaFoldDB" id="A0A5J4Z9S7"/>